<keyword evidence="10" id="KW-1185">Reference proteome</keyword>
<organism evidence="9 10">
    <name type="scientific">Olivibacter oleidegradans</name>
    <dbReference type="NCBI Taxonomy" id="760123"/>
    <lineage>
        <taxon>Bacteria</taxon>
        <taxon>Pseudomonadati</taxon>
        <taxon>Bacteroidota</taxon>
        <taxon>Sphingobacteriia</taxon>
        <taxon>Sphingobacteriales</taxon>
        <taxon>Sphingobacteriaceae</taxon>
        <taxon>Olivibacter</taxon>
    </lineage>
</organism>
<evidence type="ECO:0000256" key="1">
    <source>
        <dbReference type="ARBA" id="ARBA00004442"/>
    </source>
</evidence>
<keyword evidence="4" id="KW-0472">Membrane</keyword>
<evidence type="ECO:0000259" key="7">
    <source>
        <dbReference type="Pfam" id="PF07980"/>
    </source>
</evidence>
<sequence>MKKYLILSLLFVFIISSCSKDYLDTKPTDKVDGESVFNTVENASKLLNGIYRLMFERTEEVTSNQQNKPGVGGILLNIDFMGEDLGISNNNWFSSEASWNAHRVDNNIVPQYVYRTFYRIIGNANYIIDNVDAAVGTESEKARVKSEAITLRAYAYSYLVQFFGKRYDANAKPNSQAGVPLPLSTKDNDMPRATVEEVYAAIVKDLEDVIALNVTTRTNKSHANALVAKALRARVALTMQDYPNAIKYAKEVIDAGEFPLMSEAAYLSGFNNAPNLSEVMWASMPTEDQGDTFGSFFGQIAYNANTSFMRANPKRINSALYSQIAATDVRKKLWEPTPTADNFPLPSTAFARQPYMSRKFAVKVVGGPSLGDVPLLRSAEMYLILAEAYARNGQEGEAQNTLFQLTSVRDANAIKSTNSGAALIEEVLFNRRIELWGEGFRWLDLKRLNLPLNRTVVPNFVSASVAGVMEIPAGDVRWQFLIPRSEMEANPNIGEQNP</sequence>
<dbReference type="RefSeq" id="WP_130854778.1">
    <property type="nucleotide sequence ID" value="NZ_JBHLWO010000001.1"/>
</dbReference>
<dbReference type="CDD" id="cd08977">
    <property type="entry name" value="SusD"/>
    <property type="match status" value="1"/>
</dbReference>
<accession>A0ABV6HGB1</accession>
<comment type="caution">
    <text evidence="9">The sequence shown here is derived from an EMBL/GenBank/DDBJ whole genome shotgun (WGS) entry which is preliminary data.</text>
</comment>
<feature type="signal peptide" evidence="6">
    <location>
        <begin position="1"/>
        <end position="19"/>
    </location>
</feature>
<keyword evidence="5" id="KW-0998">Cell outer membrane</keyword>
<comment type="subcellular location">
    <subcellularLocation>
        <location evidence="1">Cell outer membrane</location>
    </subcellularLocation>
</comment>
<proteinExistence type="inferred from homology"/>
<dbReference type="Gene3D" id="1.25.40.390">
    <property type="match status" value="1"/>
</dbReference>
<keyword evidence="3 6" id="KW-0732">Signal</keyword>
<gene>
    <name evidence="9" type="ORF">ACFFI0_02720</name>
</gene>
<evidence type="ECO:0000313" key="10">
    <source>
        <dbReference type="Proteomes" id="UP001589774"/>
    </source>
</evidence>
<reference evidence="9 10" key="1">
    <citation type="submission" date="2024-09" db="EMBL/GenBank/DDBJ databases">
        <authorList>
            <person name="Sun Q."/>
            <person name="Mori K."/>
        </authorList>
    </citation>
    <scope>NUCLEOTIDE SEQUENCE [LARGE SCALE GENOMIC DNA]</scope>
    <source>
        <strain evidence="9 10">CCM 7765</strain>
    </source>
</reference>
<dbReference type="InterPro" id="IPR033985">
    <property type="entry name" value="SusD-like_N"/>
</dbReference>
<evidence type="ECO:0000256" key="3">
    <source>
        <dbReference type="ARBA" id="ARBA00022729"/>
    </source>
</evidence>
<evidence type="ECO:0000313" key="9">
    <source>
        <dbReference type="EMBL" id="MFC0317200.1"/>
    </source>
</evidence>
<dbReference type="Pfam" id="PF07980">
    <property type="entry name" value="SusD_RagB"/>
    <property type="match status" value="1"/>
</dbReference>
<evidence type="ECO:0000256" key="5">
    <source>
        <dbReference type="ARBA" id="ARBA00023237"/>
    </source>
</evidence>
<dbReference type="SUPFAM" id="SSF48452">
    <property type="entry name" value="TPR-like"/>
    <property type="match status" value="1"/>
</dbReference>
<dbReference type="InterPro" id="IPR012944">
    <property type="entry name" value="SusD_RagB_dom"/>
</dbReference>
<feature type="chain" id="PRO_5047066501" evidence="6">
    <location>
        <begin position="20"/>
        <end position="498"/>
    </location>
</feature>
<dbReference type="Proteomes" id="UP001589774">
    <property type="component" value="Unassembled WGS sequence"/>
</dbReference>
<evidence type="ECO:0000256" key="4">
    <source>
        <dbReference type="ARBA" id="ARBA00023136"/>
    </source>
</evidence>
<comment type="similarity">
    <text evidence="2">Belongs to the SusD family.</text>
</comment>
<evidence type="ECO:0000256" key="6">
    <source>
        <dbReference type="SAM" id="SignalP"/>
    </source>
</evidence>
<dbReference type="Pfam" id="PF14322">
    <property type="entry name" value="SusD-like_3"/>
    <property type="match status" value="1"/>
</dbReference>
<dbReference type="EMBL" id="JBHLWO010000001">
    <property type="protein sequence ID" value="MFC0317200.1"/>
    <property type="molecule type" value="Genomic_DNA"/>
</dbReference>
<feature type="domain" description="RagB/SusD" evidence="7">
    <location>
        <begin position="354"/>
        <end position="449"/>
    </location>
</feature>
<evidence type="ECO:0000259" key="8">
    <source>
        <dbReference type="Pfam" id="PF14322"/>
    </source>
</evidence>
<name>A0ABV6HGB1_9SPHI</name>
<dbReference type="PROSITE" id="PS51257">
    <property type="entry name" value="PROKAR_LIPOPROTEIN"/>
    <property type="match status" value="1"/>
</dbReference>
<dbReference type="InterPro" id="IPR011990">
    <property type="entry name" value="TPR-like_helical_dom_sf"/>
</dbReference>
<protein>
    <submittedName>
        <fullName evidence="9">RagB/SusD family nutrient uptake outer membrane protein</fullName>
    </submittedName>
</protein>
<feature type="domain" description="SusD-like N-terminal" evidence="8">
    <location>
        <begin position="21"/>
        <end position="237"/>
    </location>
</feature>
<evidence type="ECO:0000256" key="2">
    <source>
        <dbReference type="ARBA" id="ARBA00006275"/>
    </source>
</evidence>